<dbReference type="Pfam" id="PF12867">
    <property type="entry name" value="DinB_2"/>
    <property type="match status" value="1"/>
</dbReference>
<evidence type="ECO:0000313" key="2">
    <source>
        <dbReference type="EMBL" id="PWJ57198.1"/>
    </source>
</evidence>
<evidence type="ECO:0000313" key="3">
    <source>
        <dbReference type="Proteomes" id="UP000245880"/>
    </source>
</evidence>
<dbReference type="InterPro" id="IPR024775">
    <property type="entry name" value="DinB-like"/>
</dbReference>
<name>A0A316AIU5_9BACT</name>
<evidence type="ECO:0000259" key="1">
    <source>
        <dbReference type="Pfam" id="PF12867"/>
    </source>
</evidence>
<gene>
    <name evidence="2" type="ORF">CLV98_108118</name>
</gene>
<protein>
    <submittedName>
        <fullName evidence="2">DinB family protein</fullName>
    </submittedName>
</protein>
<dbReference type="SUPFAM" id="SSF109854">
    <property type="entry name" value="DinB/YfiT-like putative metalloenzymes"/>
    <property type="match status" value="1"/>
</dbReference>
<dbReference type="NCBIfam" id="NF009807">
    <property type="entry name" value="PRK13291.1"/>
    <property type="match status" value="1"/>
</dbReference>
<comment type="caution">
    <text evidence="2">The sequence shown here is derived from an EMBL/GenBank/DDBJ whole genome shotgun (WGS) entry which is preliminary data.</text>
</comment>
<dbReference type="Proteomes" id="UP000245880">
    <property type="component" value="Unassembled WGS sequence"/>
</dbReference>
<dbReference type="RefSeq" id="WP_109675513.1">
    <property type="nucleotide sequence ID" value="NZ_QGDT01000008.1"/>
</dbReference>
<reference evidence="2 3" key="1">
    <citation type="submission" date="2018-03" db="EMBL/GenBank/DDBJ databases">
        <title>Genomic Encyclopedia of Archaeal and Bacterial Type Strains, Phase II (KMG-II): from individual species to whole genera.</title>
        <authorList>
            <person name="Goeker M."/>
        </authorList>
    </citation>
    <scope>NUCLEOTIDE SEQUENCE [LARGE SCALE GENOMIC DNA]</scope>
    <source>
        <strain evidence="2 3">DSM 100346</strain>
    </source>
</reference>
<organism evidence="2 3">
    <name type="scientific">Dyadobacter jejuensis</name>
    <dbReference type="NCBI Taxonomy" id="1082580"/>
    <lineage>
        <taxon>Bacteria</taxon>
        <taxon>Pseudomonadati</taxon>
        <taxon>Bacteroidota</taxon>
        <taxon>Cytophagia</taxon>
        <taxon>Cytophagales</taxon>
        <taxon>Spirosomataceae</taxon>
        <taxon>Dyadobacter</taxon>
    </lineage>
</organism>
<dbReference type="EMBL" id="QGDT01000008">
    <property type="protein sequence ID" value="PWJ57198.1"/>
    <property type="molecule type" value="Genomic_DNA"/>
</dbReference>
<feature type="domain" description="DinB-like" evidence="1">
    <location>
        <begin position="29"/>
        <end position="167"/>
    </location>
</feature>
<accession>A0A316AIU5</accession>
<dbReference type="Gene3D" id="1.20.120.450">
    <property type="entry name" value="dinb family like domain"/>
    <property type="match status" value="1"/>
</dbReference>
<dbReference type="OrthoDB" id="9796039at2"/>
<keyword evidence="3" id="KW-1185">Reference proteome</keyword>
<dbReference type="InterPro" id="IPR034660">
    <property type="entry name" value="DinB/YfiT-like"/>
</dbReference>
<dbReference type="AlphaFoldDB" id="A0A316AIU5"/>
<proteinExistence type="predicted"/>
<sequence>MEDLKFPIGRFQFKADYTPAEQAEIFQTIETAPRLYAELTENLDADQLQKTYREGGWNIQQLVHHVADMHMLHVVRMKKALTESDYKEATMVNMDGWAATADATSAPIADSLDILRGVHPRYAALGRSMTDQQKQIAYYHPIRKISYNLMTAFALTAWHSEHHLAHIKIALGLSL</sequence>